<comment type="caution">
    <text evidence="9">The sequence shown here is derived from an EMBL/GenBank/DDBJ whole genome shotgun (WGS) entry which is preliminary data.</text>
</comment>
<keyword evidence="3 7" id="KW-0812">Transmembrane</keyword>
<dbReference type="SUPFAM" id="SSF69318">
    <property type="entry name" value="Integrin alpha N-terminal domain"/>
    <property type="match status" value="1"/>
</dbReference>
<comment type="similarity">
    <text evidence="2">Belongs to the TIP family.</text>
</comment>
<dbReference type="InterPro" id="IPR028994">
    <property type="entry name" value="Integrin_alpha_N"/>
</dbReference>
<name>A0AAW2H7W1_9NEOP</name>
<evidence type="ECO:0000256" key="2">
    <source>
        <dbReference type="ARBA" id="ARBA00006496"/>
    </source>
</evidence>
<dbReference type="InterPro" id="IPR057089">
    <property type="entry name" value="C2_TIP"/>
</dbReference>
<dbReference type="GO" id="GO:0005886">
    <property type="term" value="C:plasma membrane"/>
    <property type="evidence" value="ECO:0007669"/>
    <property type="project" value="TreeGrafter"/>
</dbReference>
<reference evidence="9" key="1">
    <citation type="journal article" date="2024" name="Gigascience">
        <title>Chromosome-level genome of the poultry shaft louse Menopon gallinae provides insight into the host-switching and adaptive evolution of parasitic lice.</title>
        <authorList>
            <person name="Xu Y."/>
            <person name="Ma L."/>
            <person name="Liu S."/>
            <person name="Liang Y."/>
            <person name="Liu Q."/>
            <person name="He Z."/>
            <person name="Tian L."/>
            <person name="Duan Y."/>
            <person name="Cai W."/>
            <person name="Li H."/>
            <person name="Song F."/>
        </authorList>
    </citation>
    <scope>NUCLEOTIDE SEQUENCE</scope>
    <source>
        <strain evidence="9">Cailab_2023a</strain>
    </source>
</reference>
<evidence type="ECO:0000259" key="8">
    <source>
        <dbReference type="Pfam" id="PF23122"/>
    </source>
</evidence>
<dbReference type="Pfam" id="PF23122">
    <property type="entry name" value="C2_ITFG1"/>
    <property type="match status" value="1"/>
</dbReference>
<accession>A0AAW2H7W1</accession>
<evidence type="ECO:0000256" key="1">
    <source>
        <dbReference type="ARBA" id="ARBA00004479"/>
    </source>
</evidence>
<keyword evidence="6" id="KW-0325">Glycoprotein</keyword>
<evidence type="ECO:0000256" key="7">
    <source>
        <dbReference type="SAM" id="Phobius"/>
    </source>
</evidence>
<dbReference type="InterPro" id="IPR024881">
    <property type="entry name" value="Tip"/>
</dbReference>
<dbReference type="PANTHER" id="PTHR13412:SF0">
    <property type="entry name" value="T-CELL IMMUNOMODULATORY PROTEIN"/>
    <property type="match status" value="1"/>
</dbReference>
<feature type="transmembrane region" description="Helical" evidence="7">
    <location>
        <begin position="451"/>
        <end position="471"/>
    </location>
</feature>
<keyword evidence="5 7" id="KW-0472">Membrane</keyword>
<protein>
    <recommendedName>
        <fullName evidence="8">T-cell immunomodulatory protein TIP C2 domain-containing protein</fullName>
    </recommendedName>
</protein>
<dbReference type="AlphaFoldDB" id="A0AAW2H7W1"/>
<dbReference type="EMBL" id="JARGDH010000006">
    <property type="protein sequence ID" value="KAL0265838.1"/>
    <property type="molecule type" value="Genomic_DNA"/>
</dbReference>
<evidence type="ECO:0000256" key="4">
    <source>
        <dbReference type="ARBA" id="ARBA00022989"/>
    </source>
</evidence>
<proteinExistence type="inferred from homology"/>
<dbReference type="PANTHER" id="PTHR13412">
    <property type="entry name" value="T-CELL IMMUNOMODULATORY PROTEIN HOMOLOG"/>
    <property type="match status" value="1"/>
</dbReference>
<gene>
    <name evidence="9" type="ORF">PYX00_011556</name>
</gene>
<feature type="domain" description="T-cell immunomodulatory protein TIP C2" evidence="8">
    <location>
        <begin position="349"/>
        <end position="432"/>
    </location>
</feature>
<sequence length="491" mass="54322">MALAESENKLYLDLVGTSVDMKTLVVYAYYGSLGRTAYLIVSRSPGGYENSLLLAHADRAEPLDSTSAVPMLLSYRDTRPALLMQTESGCYILKFAGGGDALEREILEIDVANIHPLHTSAFVDVTGSLLADLVLETQRTDGRHLEVFVNRDGAFVKSEETQLPDNIGPLCFADFSGNALVDVSFVSKENGTEYVNILLNSGTEGMRFQGTATKVPLDNILPGYRVVTSRADTEMPAGMFVADIFGNSVSQIVVAMKDQSSDIVRHVLIRNLGGGVFEPDVEMFAGLPSRRIASFCFTDVKNVGAEGLLLNYYENGNYLLSFYENTLADTKGYYIRAITCEDTQTRDNHGCALPGVSYRYRHIENGKRLVGFQLAQSSFPHLQHPFAFFGLGSAPYLVELEGVGLPFYGRRGKVFTICQKIIPNSQILLQPHAGRMKLRLNFFVAQNIRNVLFALVLVLFANLAILSVLHVKNRRRRAKKHESVLFDFEAL</sequence>
<organism evidence="9">
    <name type="scientific">Menopon gallinae</name>
    <name type="common">poultry shaft louse</name>
    <dbReference type="NCBI Taxonomy" id="328185"/>
    <lineage>
        <taxon>Eukaryota</taxon>
        <taxon>Metazoa</taxon>
        <taxon>Ecdysozoa</taxon>
        <taxon>Arthropoda</taxon>
        <taxon>Hexapoda</taxon>
        <taxon>Insecta</taxon>
        <taxon>Pterygota</taxon>
        <taxon>Neoptera</taxon>
        <taxon>Paraneoptera</taxon>
        <taxon>Psocodea</taxon>
        <taxon>Troctomorpha</taxon>
        <taxon>Phthiraptera</taxon>
        <taxon>Amblycera</taxon>
        <taxon>Menoponidae</taxon>
        <taxon>Menopon</taxon>
    </lineage>
</organism>
<comment type="subcellular location">
    <subcellularLocation>
        <location evidence="1">Membrane</location>
        <topology evidence="1">Single-pass type I membrane protein</topology>
    </subcellularLocation>
</comment>
<keyword evidence="4 7" id="KW-1133">Transmembrane helix</keyword>
<evidence type="ECO:0000313" key="9">
    <source>
        <dbReference type="EMBL" id="KAL0265838.1"/>
    </source>
</evidence>
<evidence type="ECO:0000256" key="5">
    <source>
        <dbReference type="ARBA" id="ARBA00023136"/>
    </source>
</evidence>
<evidence type="ECO:0000256" key="3">
    <source>
        <dbReference type="ARBA" id="ARBA00022692"/>
    </source>
</evidence>
<evidence type="ECO:0000256" key="6">
    <source>
        <dbReference type="ARBA" id="ARBA00023180"/>
    </source>
</evidence>